<reference evidence="2" key="1">
    <citation type="journal article" date="2023" name="Mol. Phylogenet. Evol.">
        <title>Genome-scale phylogeny and comparative genomics of the fungal order Sordariales.</title>
        <authorList>
            <person name="Hensen N."/>
            <person name="Bonometti L."/>
            <person name="Westerberg I."/>
            <person name="Brannstrom I.O."/>
            <person name="Guillou S."/>
            <person name="Cros-Aarteil S."/>
            <person name="Calhoun S."/>
            <person name="Haridas S."/>
            <person name="Kuo A."/>
            <person name="Mondo S."/>
            <person name="Pangilinan J."/>
            <person name="Riley R."/>
            <person name="LaButti K."/>
            <person name="Andreopoulos B."/>
            <person name="Lipzen A."/>
            <person name="Chen C."/>
            <person name="Yan M."/>
            <person name="Daum C."/>
            <person name="Ng V."/>
            <person name="Clum A."/>
            <person name="Steindorff A."/>
            <person name="Ohm R.A."/>
            <person name="Martin F."/>
            <person name="Silar P."/>
            <person name="Natvig D.O."/>
            <person name="Lalanne C."/>
            <person name="Gautier V."/>
            <person name="Ament-Velasquez S.L."/>
            <person name="Kruys A."/>
            <person name="Hutchinson M.I."/>
            <person name="Powell A.J."/>
            <person name="Barry K."/>
            <person name="Miller A.N."/>
            <person name="Grigoriev I.V."/>
            <person name="Debuchy R."/>
            <person name="Gladieux P."/>
            <person name="Hiltunen Thoren M."/>
            <person name="Johannesson H."/>
        </authorList>
    </citation>
    <scope>NUCLEOTIDE SEQUENCE</scope>
    <source>
        <strain evidence="2">CBS 168.71</strain>
    </source>
</reference>
<sequence>MSTSTLSNLNTFLSSQLRTTLPPATTHTFTSQTLIVTGANSGLGLEAARHFVAQGAARVILAVRSLSAGEAAARSIAESTGREGVAEAWELDLARYASVEGFVGRVERELEGGVDVVVANAGVFMVAFERQEEEEEGGPGMTMVVNVIGHMLLALLLLPKMRATAVARGRAGVITFTGSFTHWMTSFPERTAADVFAELADRKTARMKDRYYVSKLIQLLVVREFAEELTRSAKPGKIITSVVNPGFVATRIMRHEGPMFQIFQKGLLKMLSRTPEVGSLTLVHGAAGGEETHGQYLDDCKVGKPGGFVLDPQARATQKQLWRELTAKLENIHPGIMQNL</sequence>
<evidence type="ECO:0008006" key="4">
    <source>
        <dbReference type="Google" id="ProtNLM"/>
    </source>
</evidence>
<accession>A0AAE0H5R2</accession>
<dbReference type="RefSeq" id="XP_062653951.1">
    <property type="nucleotide sequence ID" value="XM_062805802.1"/>
</dbReference>
<gene>
    <name evidence="2" type="ORF">B0H64DRAFT_427703</name>
</gene>
<evidence type="ECO:0000313" key="3">
    <source>
        <dbReference type="Proteomes" id="UP001278766"/>
    </source>
</evidence>
<dbReference type="GO" id="GO:0016491">
    <property type="term" value="F:oxidoreductase activity"/>
    <property type="evidence" value="ECO:0007669"/>
    <property type="project" value="UniProtKB-KW"/>
</dbReference>
<protein>
    <recommendedName>
        <fullName evidence="4">NAD(P)-binding protein</fullName>
    </recommendedName>
</protein>
<dbReference type="GeneID" id="87842750"/>
<dbReference type="SUPFAM" id="SSF51735">
    <property type="entry name" value="NAD(P)-binding Rossmann-fold domains"/>
    <property type="match status" value="1"/>
</dbReference>
<dbReference type="EMBL" id="JAUEPN010000013">
    <property type="protein sequence ID" value="KAK3290437.1"/>
    <property type="molecule type" value="Genomic_DNA"/>
</dbReference>
<organism evidence="2 3">
    <name type="scientific">Chaetomium fimeti</name>
    <dbReference type="NCBI Taxonomy" id="1854472"/>
    <lineage>
        <taxon>Eukaryota</taxon>
        <taxon>Fungi</taxon>
        <taxon>Dikarya</taxon>
        <taxon>Ascomycota</taxon>
        <taxon>Pezizomycotina</taxon>
        <taxon>Sordariomycetes</taxon>
        <taxon>Sordariomycetidae</taxon>
        <taxon>Sordariales</taxon>
        <taxon>Chaetomiaceae</taxon>
        <taxon>Chaetomium</taxon>
    </lineage>
</organism>
<evidence type="ECO:0000256" key="1">
    <source>
        <dbReference type="ARBA" id="ARBA00023002"/>
    </source>
</evidence>
<dbReference type="InterPro" id="IPR036291">
    <property type="entry name" value="NAD(P)-bd_dom_sf"/>
</dbReference>
<dbReference type="Gene3D" id="3.40.50.720">
    <property type="entry name" value="NAD(P)-binding Rossmann-like Domain"/>
    <property type="match status" value="1"/>
</dbReference>
<dbReference type="PANTHER" id="PTHR43157:SF31">
    <property type="entry name" value="PHOSPHATIDYLINOSITOL-GLYCAN BIOSYNTHESIS CLASS F PROTEIN"/>
    <property type="match status" value="1"/>
</dbReference>
<dbReference type="PANTHER" id="PTHR43157">
    <property type="entry name" value="PHOSPHATIDYLINOSITOL-GLYCAN BIOSYNTHESIS CLASS F PROTEIN-RELATED"/>
    <property type="match status" value="1"/>
</dbReference>
<evidence type="ECO:0000313" key="2">
    <source>
        <dbReference type="EMBL" id="KAK3290437.1"/>
    </source>
</evidence>
<dbReference type="PRINTS" id="PR00081">
    <property type="entry name" value="GDHRDH"/>
</dbReference>
<dbReference type="Pfam" id="PF00106">
    <property type="entry name" value="adh_short"/>
    <property type="match status" value="1"/>
</dbReference>
<keyword evidence="3" id="KW-1185">Reference proteome</keyword>
<proteinExistence type="predicted"/>
<comment type="caution">
    <text evidence="2">The sequence shown here is derived from an EMBL/GenBank/DDBJ whole genome shotgun (WGS) entry which is preliminary data.</text>
</comment>
<dbReference type="AlphaFoldDB" id="A0AAE0H5R2"/>
<keyword evidence="1" id="KW-0560">Oxidoreductase</keyword>
<reference evidence="2" key="2">
    <citation type="submission" date="2023-06" db="EMBL/GenBank/DDBJ databases">
        <authorList>
            <consortium name="Lawrence Berkeley National Laboratory"/>
            <person name="Haridas S."/>
            <person name="Hensen N."/>
            <person name="Bonometti L."/>
            <person name="Westerberg I."/>
            <person name="Brannstrom I.O."/>
            <person name="Guillou S."/>
            <person name="Cros-Aarteil S."/>
            <person name="Calhoun S."/>
            <person name="Kuo A."/>
            <person name="Mondo S."/>
            <person name="Pangilinan J."/>
            <person name="Riley R."/>
            <person name="Labutti K."/>
            <person name="Andreopoulos B."/>
            <person name="Lipzen A."/>
            <person name="Chen C."/>
            <person name="Yanf M."/>
            <person name="Daum C."/>
            <person name="Ng V."/>
            <person name="Clum A."/>
            <person name="Steindorff A."/>
            <person name="Ohm R."/>
            <person name="Martin F."/>
            <person name="Silar P."/>
            <person name="Natvig D."/>
            <person name="Lalanne C."/>
            <person name="Gautier V."/>
            <person name="Ament-Velasquez S.L."/>
            <person name="Kruys A."/>
            <person name="Hutchinson M.I."/>
            <person name="Powell A.J."/>
            <person name="Barry K."/>
            <person name="Miller A.N."/>
            <person name="Grigoriev I.V."/>
            <person name="Debuchy R."/>
            <person name="Gladieux P."/>
            <person name="Thoren M.H."/>
            <person name="Johannesson H."/>
        </authorList>
    </citation>
    <scope>NUCLEOTIDE SEQUENCE</scope>
    <source>
        <strain evidence="2">CBS 168.71</strain>
    </source>
</reference>
<dbReference type="InterPro" id="IPR002347">
    <property type="entry name" value="SDR_fam"/>
</dbReference>
<name>A0AAE0H5R2_9PEZI</name>
<dbReference type="Proteomes" id="UP001278766">
    <property type="component" value="Unassembled WGS sequence"/>
</dbReference>